<sequence length="188" mass="21813">MGREKEFITLLRANNELMVILDEVATLNLPNYYIAAGSIFQTVWNQVDSKLPMHGVEDIDVVYFDDHVTADQAVSKDHALEKELSQKFPFTFDVHNEAYMHLWRGGNKKPYQSTEDAIGRWIATVHAIGITGTSKHLEFYAPYGLNDIFTKTLRPIIHKDNNKELYEKKIKSWQTRFSNLRIIAWPEK</sequence>
<dbReference type="KEGG" id="lti:JW886_05380"/>
<dbReference type="PANTHER" id="PTHR39166">
    <property type="entry name" value="BLL1166 PROTEIN"/>
    <property type="match status" value="1"/>
</dbReference>
<accession>A0AA45KFA7</accession>
<dbReference type="EMBL" id="CP070872">
    <property type="protein sequence ID" value="QSE75916.1"/>
    <property type="molecule type" value="Genomic_DNA"/>
</dbReference>
<dbReference type="AlphaFoldDB" id="A0AA45KFA7"/>
<protein>
    <submittedName>
        <fullName evidence="1">Nucleotidyltransferase family protein</fullName>
    </submittedName>
</protein>
<dbReference type="RefSeq" id="WP_205871490.1">
    <property type="nucleotide sequence ID" value="NZ_CP070872.1"/>
</dbReference>
<dbReference type="InterPro" id="IPR009267">
    <property type="entry name" value="NTP_transf_6"/>
</dbReference>
<dbReference type="Pfam" id="PF06042">
    <property type="entry name" value="NTP_transf_6"/>
    <property type="match status" value="1"/>
</dbReference>
<gene>
    <name evidence="1" type="ORF">JW886_05380</name>
</gene>
<evidence type="ECO:0000313" key="1">
    <source>
        <dbReference type="EMBL" id="QSE75916.1"/>
    </source>
</evidence>
<proteinExistence type="predicted"/>
<name>A0AA45KFA7_9LACT</name>
<organism evidence="1 2">
    <name type="scientific">Lactococcus taiwanensis</name>
    <dbReference type="NCBI Taxonomy" id="1151742"/>
    <lineage>
        <taxon>Bacteria</taxon>
        <taxon>Bacillati</taxon>
        <taxon>Bacillota</taxon>
        <taxon>Bacilli</taxon>
        <taxon>Lactobacillales</taxon>
        <taxon>Streptococcaceae</taxon>
        <taxon>Lactococcus</taxon>
    </lineage>
</organism>
<reference evidence="1 2" key="1">
    <citation type="submission" date="2021-02" db="EMBL/GenBank/DDBJ databases">
        <title>Complete genome sequence of Lactococcus lactis strain K_LL004.</title>
        <authorList>
            <person name="Kim H.B."/>
        </authorList>
    </citation>
    <scope>NUCLEOTIDE SEQUENCE [LARGE SCALE GENOMIC DNA]</scope>
    <source>
        <strain evidence="1 2">K_LL004</strain>
    </source>
</reference>
<dbReference type="PANTHER" id="PTHR39166:SF1">
    <property type="entry name" value="BLL1166 PROTEIN"/>
    <property type="match status" value="1"/>
</dbReference>
<dbReference type="Proteomes" id="UP000663608">
    <property type="component" value="Chromosome"/>
</dbReference>
<keyword evidence="2" id="KW-1185">Reference proteome</keyword>
<evidence type="ECO:0000313" key="2">
    <source>
        <dbReference type="Proteomes" id="UP000663608"/>
    </source>
</evidence>